<dbReference type="GO" id="GO:0008270">
    <property type="term" value="F:zinc ion binding"/>
    <property type="evidence" value="ECO:0007669"/>
    <property type="project" value="UniProtKB-KW"/>
</dbReference>
<evidence type="ECO:0000259" key="3">
    <source>
        <dbReference type="PROSITE" id="PS50158"/>
    </source>
</evidence>
<dbReference type="InterPro" id="IPR036875">
    <property type="entry name" value="Znf_CCHC_sf"/>
</dbReference>
<keyword evidence="1" id="KW-0862">Zinc</keyword>
<evidence type="ECO:0000313" key="4">
    <source>
        <dbReference type="EMBL" id="GJN20317.1"/>
    </source>
</evidence>
<dbReference type="Pfam" id="PF14223">
    <property type="entry name" value="Retrotran_gag_2"/>
    <property type="match status" value="1"/>
</dbReference>
<feature type="compositionally biased region" description="Basic and acidic residues" evidence="2">
    <location>
        <begin position="243"/>
        <end position="254"/>
    </location>
</feature>
<evidence type="ECO:0000256" key="2">
    <source>
        <dbReference type="SAM" id="MobiDB-lite"/>
    </source>
</evidence>
<dbReference type="Pfam" id="PF13976">
    <property type="entry name" value="gag_pre-integrs"/>
    <property type="match status" value="1"/>
</dbReference>
<proteinExistence type="predicted"/>
<evidence type="ECO:0000256" key="1">
    <source>
        <dbReference type="PROSITE-ProRule" id="PRU00047"/>
    </source>
</evidence>
<dbReference type="EMBL" id="BQKI01000074">
    <property type="protein sequence ID" value="GJN20317.1"/>
    <property type="molecule type" value="Genomic_DNA"/>
</dbReference>
<dbReference type="SUPFAM" id="SSF57756">
    <property type="entry name" value="Retrovirus zinc finger-like domains"/>
    <property type="match status" value="1"/>
</dbReference>
<protein>
    <recommendedName>
        <fullName evidence="3">CCHC-type domain-containing protein</fullName>
    </recommendedName>
</protein>
<reference evidence="4" key="2">
    <citation type="submission" date="2021-12" db="EMBL/GenBank/DDBJ databases">
        <title>Resequencing data analysis of finger millet.</title>
        <authorList>
            <person name="Hatakeyama M."/>
            <person name="Aluri S."/>
            <person name="Balachadran M.T."/>
            <person name="Sivarajan S.R."/>
            <person name="Poveda L."/>
            <person name="Shimizu-Inatsugi R."/>
            <person name="Schlapbach R."/>
            <person name="Sreeman S.M."/>
            <person name="Shimizu K.K."/>
        </authorList>
    </citation>
    <scope>NUCLEOTIDE SEQUENCE</scope>
</reference>
<name>A0AAV5ECS1_ELECO</name>
<dbReference type="PANTHER" id="PTHR47592:SF27">
    <property type="entry name" value="OS08G0421700 PROTEIN"/>
    <property type="match status" value="1"/>
</dbReference>
<dbReference type="PANTHER" id="PTHR47592">
    <property type="entry name" value="PBF68 PROTEIN"/>
    <property type="match status" value="1"/>
</dbReference>
<dbReference type="InterPro" id="IPR001878">
    <property type="entry name" value="Znf_CCHC"/>
</dbReference>
<comment type="caution">
    <text evidence="4">The sequence shown here is derived from an EMBL/GenBank/DDBJ whole genome shotgun (WGS) entry which is preliminary data.</text>
</comment>
<dbReference type="Pfam" id="PF22936">
    <property type="entry name" value="Pol_BBD"/>
    <property type="match status" value="1"/>
</dbReference>
<feature type="domain" description="CCHC-type" evidence="3">
    <location>
        <begin position="263"/>
        <end position="277"/>
    </location>
</feature>
<feature type="region of interest" description="Disordered" evidence="2">
    <location>
        <begin position="221"/>
        <end position="263"/>
    </location>
</feature>
<dbReference type="GO" id="GO:0003676">
    <property type="term" value="F:nucleic acid binding"/>
    <property type="evidence" value="ECO:0007669"/>
    <property type="project" value="InterPro"/>
</dbReference>
<dbReference type="Proteomes" id="UP001054889">
    <property type="component" value="Unassembled WGS sequence"/>
</dbReference>
<accession>A0AAV5ECS1</accession>
<dbReference type="AlphaFoldDB" id="A0AAV5ECS1"/>
<reference evidence="4" key="1">
    <citation type="journal article" date="2018" name="DNA Res.">
        <title>Multiple hybrid de novo genome assembly of finger millet, an orphan allotetraploid crop.</title>
        <authorList>
            <person name="Hatakeyama M."/>
            <person name="Aluri S."/>
            <person name="Balachadran M.T."/>
            <person name="Sivarajan S.R."/>
            <person name="Patrignani A."/>
            <person name="Gruter S."/>
            <person name="Poveda L."/>
            <person name="Shimizu-Inatsugi R."/>
            <person name="Baeten J."/>
            <person name="Francoijs K.J."/>
            <person name="Nataraja K.N."/>
            <person name="Reddy Y.A.N."/>
            <person name="Phadnis S."/>
            <person name="Ravikumar R.L."/>
            <person name="Schlapbach R."/>
            <person name="Sreeman S.M."/>
            <person name="Shimizu K.K."/>
        </authorList>
    </citation>
    <scope>NUCLEOTIDE SEQUENCE</scope>
</reference>
<dbReference type="InterPro" id="IPR025724">
    <property type="entry name" value="GAG-pre-integrase_dom"/>
</dbReference>
<dbReference type="InterPro" id="IPR012337">
    <property type="entry name" value="RNaseH-like_sf"/>
</dbReference>
<dbReference type="SUPFAM" id="SSF53098">
    <property type="entry name" value="Ribonuclease H-like"/>
    <property type="match status" value="1"/>
</dbReference>
<dbReference type="PROSITE" id="PS50158">
    <property type="entry name" value="ZF_CCHC"/>
    <property type="match status" value="1"/>
</dbReference>
<evidence type="ECO:0000313" key="5">
    <source>
        <dbReference type="Proteomes" id="UP001054889"/>
    </source>
</evidence>
<keyword evidence="5" id="KW-1185">Reference proteome</keyword>
<keyword evidence="1" id="KW-0479">Metal-binding</keyword>
<feature type="compositionally biased region" description="Low complexity" evidence="2">
    <location>
        <begin position="221"/>
        <end position="232"/>
    </location>
</feature>
<keyword evidence="1" id="KW-0863">Zinc-finger</keyword>
<dbReference type="InterPro" id="IPR054722">
    <property type="entry name" value="PolX-like_BBD"/>
</dbReference>
<gene>
    <name evidence="4" type="primary">gb07680</name>
    <name evidence="4" type="ORF">PR202_gb07680</name>
</gene>
<sequence>MSYLDKVERLGGTNFAKWKGDIRLILTVISKDHSLREEKPVAPVAIGDNDLTLAQRTLTYDRDKVTWEESDRVALMIMQHTINPEIRGALPKNPESAKEFLAKLEEHFKGSTKALASTLMTKMMHAEYDGQGSVREHIMKLIDAANQLKDLGMTLPDDYLVHYIMASLPSVFENFKVNYNGNDKKWSLTELTAKCSDEEERLRSENKDYVNLITQELRKNYSYGKGNKSGGKAQRNRKNKGKTPYDRPNTEGKNEASSSDGPKCFHCGKKGHKKRDCEGFKAWLTKKGNNNDYISFVDESLFTHYSYNTWWIDSGATVHVTNSSHGLLMTRTIVKGERSLRVANGHEAQVEAVGTLPLVLHNGFVLRLNNVLYVPSLKRNLISVSRLDDDGFECNFGNNKCLLKFNDEFVGLALRQDMLYLLSLNDFPVMNVCDVTNKCKRSTNNDNVNSSKLWHCRLGHISKGRMERLIKEEILHPLDFSDLDHCIECIKGKFVKKIKKDGATRSSGVLEIIHTDICGPFNVKSVDGLISFITFTNDFSRYGYIFPIHERSEAFDKFKIFKAEVENQHNVKIKVVRSTEAENIMEGMLLMDKFLVLLLNICKKMA</sequence>
<organism evidence="4 5">
    <name type="scientific">Eleusine coracana subsp. coracana</name>
    <dbReference type="NCBI Taxonomy" id="191504"/>
    <lineage>
        <taxon>Eukaryota</taxon>
        <taxon>Viridiplantae</taxon>
        <taxon>Streptophyta</taxon>
        <taxon>Embryophyta</taxon>
        <taxon>Tracheophyta</taxon>
        <taxon>Spermatophyta</taxon>
        <taxon>Magnoliopsida</taxon>
        <taxon>Liliopsida</taxon>
        <taxon>Poales</taxon>
        <taxon>Poaceae</taxon>
        <taxon>PACMAD clade</taxon>
        <taxon>Chloridoideae</taxon>
        <taxon>Cynodonteae</taxon>
        <taxon>Eleusininae</taxon>
        <taxon>Eleusine</taxon>
    </lineage>
</organism>